<proteinExistence type="predicted"/>
<feature type="region of interest" description="Disordered" evidence="1">
    <location>
        <begin position="31"/>
        <end position="54"/>
    </location>
</feature>
<dbReference type="Proteomes" id="UP001176941">
    <property type="component" value="Chromosome 14"/>
</dbReference>
<sequence length="213" mass="23035">MSRLPLGLSPSQLPSARPSCIFLGPNALPETPSSSSACEPEEQGPVPLQGQGAPGKSREAAALLSAVWRQVGRVHFILSGFSGAPLVAQLRKKMLSQPWSQEEDERCVEPSWKSTNPQVYENDTNDTLPGQMFLSLEIILFVSMEKLQLWAGPRSPAVQGSGQRAGMSGSLGRARSWSEHLDALTKKAKVVVFPKGMPEQPQCSFSNALLQIL</sequence>
<dbReference type="Gene3D" id="3.40.30.10">
    <property type="entry name" value="Glutaredoxin"/>
    <property type="match status" value="1"/>
</dbReference>
<protein>
    <submittedName>
        <fullName evidence="2">Uncharacterized protein</fullName>
    </submittedName>
</protein>
<evidence type="ECO:0000313" key="3">
    <source>
        <dbReference type="Proteomes" id="UP001176941"/>
    </source>
</evidence>
<organism evidence="2 3">
    <name type="scientific">Rangifer tarandus platyrhynchus</name>
    <name type="common">Svalbard reindeer</name>
    <dbReference type="NCBI Taxonomy" id="3082113"/>
    <lineage>
        <taxon>Eukaryota</taxon>
        <taxon>Metazoa</taxon>
        <taxon>Chordata</taxon>
        <taxon>Craniata</taxon>
        <taxon>Vertebrata</taxon>
        <taxon>Euteleostomi</taxon>
        <taxon>Mammalia</taxon>
        <taxon>Eutheria</taxon>
        <taxon>Laurasiatheria</taxon>
        <taxon>Artiodactyla</taxon>
        <taxon>Ruminantia</taxon>
        <taxon>Pecora</taxon>
        <taxon>Cervidae</taxon>
        <taxon>Odocoileinae</taxon>
        <taxon>Rangifer</taxon>
    </lineage>
</organism>
<reference evidence="2" key="1">
    <citation type="submission" date="2023-04" db="EMBL/GenBank/DDBJ databases">
        <authorList>
            <consortium name="ELIXIR-Norway"/>
        </authorList>
    </citation>
    <scope>NUCLEOTIDE SEQUENCE [LARGE SCALE GENOMIC DNA]</scope>
</reference>
<dbReference type="EMBL" id="OX459950">
    <property type="protein sequence ID" value="CAI9156584.1"/>
    <property type="molecule type" value="Genomic_DNA"/>
</dbReference>
<keyword evidence="3" id="KW-1185">Reference proteome</keyword>
<evidence type="ECO:0000256" key="1">
    <source>
        <dbReference type="SAM" id="MobiDB-lite"/>
    </source>
</evidence>
<gene>
    <name evidence="2" type="ORF">MRATA1EN1_LOCUS5546</name>
</gene>
<name>A0ABN8Y9Y0_RANTA</name>
<accession>A0ABN8Y9Y0</accession>
<evidence type="ECO:0000313" key="2">
    <source>
        <dbReference type="EMBL" id="CAI9156584.1"/>
    </source>
</evidence>